<keyword evidence="3" id="KW-1185">Reference proteome</keyword>
<comment type="caution">
    <text evidence="2">The sequence shown here is derived from an EMBL/GenBank/DDBJ whole genome shotgun (WGS) entry which is preliminary data.</text>
</comment>
<feature type="signal peptide" evidence="1">
    <location>
        <begin position="1"/>
        <end position="19"/>
    </location>
</feature>
<dbReference type="AlphaFoldDB" id="A0AA39Y8J6"/>
<protein>
    <recommendedName>
        <fullName evidence="4">Secreted protein</fullName>
    </recommendedName>
</protein>
<name>A0AA39Y8J6_9PEZI</name>
<evidence type="ECO:0000313" key="2">
    <source>
        <dbReference type="EMBL" id="KAK0647913.1"/>
    </source>
</evidence>
<feature type="chain" id="PRO_5041289595" description="Secreted protein" evidence="1">
    <location>
        <begin position="20"/>
        <end position="129"/>
    </location>
</feature>
<evidence type="ECO:0000256" key="1">
    <source>
        <dbReference type="SAM" id="SignalP"/>
    </source>
</evidence>
<reference evidence="2" key="1">
    <citation type="submission" date="2023-06" db="EMBL/GenBank/DDBJ databases">
        <title>Multi-omics analyses reveal the molecular pathogenesis toolkit of Lasiodiplodia hormozganensis, a cross-kingdom pathogen.</title>
        <authorList>
            <person name="Felix C."/>
            <person name="Meneses R."/>
            <person name="Goncalves M.F.M."/>
            <person name="Tilleman L."/>
            <person name="Duarte A.S."/>
            <person name="Jorrin-Novo J.V."/>
            <person name="Van De Peer Y."/>
            <person name="Deforce D."/>
            <person name="Van Nieuwerburgh F."/>
            <person name="Esteves A.C."/>
            <person name="Alves A."/>
        </authorList>
    </citation>
    <scope>NUCLEOTIDE SEQUENCE</scope>
    <source>
        <strain evidence="2">CBS 339.90</strain>
    </source>
</reference>
<sequence>MKLALVSLAAAFAATPGYSWSLTIWDGDRCDGNSVELSGEGDTDTGCQPYPNGPDGLLSNSFLPKGWGENCRMSLSSQPDCAVAGWGSPIGYPVQLGVVYLEGQCNNLFGINFYEPQTYKYYQYYCPSS</sequence>
<keyword evidence="1" id="KW-0732">Signal</keyword>
<evidence type="ECO:0000313" key="3">
    <source>
        <dbReference type="Proteomes" id="UP001175001"/>
    </source>
</evidence>
<evidence type="ECO:0008006" key="4">
    <source>
        <dbReference type="Google" id="ProtNLM"/>
    </source>
</evidence>
<organism evidence="2 3">
    <name type="scientific">Lasiodiplodia hormozganensis</name>
    <dbReference type="NCBI Taxonomy" id="869390"/>
    <lineage>
        <taxon>Eukaryota</taxon>
        <taxon>Fungi</taxon>
        <taxon>Dikarya</taxon>
        <taxon>Ascomycota</taxon>
        <taxon>Pezizomycotina</taxon>
        <taxon>Dothideomycetes</taxon>
        <taxon>Dothideomycetes incertae sedis</taxon>
        <taxon>Botryosphaeriales</taxon>
        <taxon>Botryosphaeriaceae</taxon>
        <taxon>Lasiodiplodia</taxon>
    </lineage>
</organism>
<dbReference type="EMBL" id="JAUJDW010000041">
    <property type="protein sequence ID" value="KAK0647913.1"/>
    <property type="molecule type" value="Genomic_DNA"/>
</dbReference>
<accession>A0AA39Y8J6</accession>
<dbReference type="Proteomes" id="UP001175001">
    <property type="component" value="Unassembled WGS sequence"/>
</dbReference>
<gene>
    <name evidence="2" type="ORF">DIS24_g7226</name>
</gene>
<proteinExistence type="predicted"/>